<proteinExistence type="predicted"/>
<dbReference type="Pfam" id="PF01066">
    <property type="entry name" value="CDP-OH_P_transf"/>
    <property type="match status" value="1"/>
</dbReference>
<keyword evidence="1" id="KW-0812">Transmembrane</keyword>
<keyword evidence="3" id="KW-1185">Reference proteome</keyword>
<dbReference type="InterPro" id="IPR000462">
    <property type="entry name" value="CDP-OH_P_trans"/>
</dbReference>
<feature type="transmembrane region" description="Helical" evidence="1">
    <location>
        <begin position="154"/>
        <end position="170"/>
    </location>
</feature>
<feature type="transmembrane region" description="Helical" evidence="1">
    <location>
        <begin position="114"/>
        <end position="134"/>
    </location>
</feature>
<dbReference type="EMBL" id="JAPMOU010000009">
    <property type="protein sequence ID" value="MDE1462155.1"/>
    <property type="molecule type" value="Genomic_DNA"/>
</dbReference>
<keyword evidence="1" id="KW-0472">Membrane</keyword>
<gene>
    <name evidence="2" type="ORF">ORQ98_09235</name>
</gene>
<feature type="transmembrane region" description="Helical" evidence="1">
    <location>
        <begin position="56"/>
        <end position="78"/>
    </location>
</feature>
<evidence type="ECO:0000256" key="1">
    <source>
        <dbReference type="SAM" id="Phobius"/>
    </source>
</evidence>
<dbReference type="RefSeq" id="WP_274688514.1">
    <property type="nucleotide sequence ID" value="NZ_JAPMOU010000009.1"/>
</dbReference>
<dbReference type="Gene3D" id="1.20.120.1760">
    <property type="match status" value="1"/>
</dbReference>
<comment type="caution">
    <text evidence="2">The sequence shown here is derived from an EMBL/GenBank/DDBJ whole genome shotgun (WGS) entry which is preliminary data.</text>
</comment>
<sequence length="202" mass="22563">MVSIYDIKPKFQQCLLPVLHLLHRAQITANQITLTAIVLSFIIGAAFWHADSNPWLFLALPIGLFIRMALNALDGMMARTYNQQSKLGEVLNEVGDIISDWVIFLPLLKFFPEQLYLVVGFLSLSILSEFAGLLGKAIANERCYDGPMGKSDRAFVVGACGLALFLDWPITAYGFWIFLTVNSLLMLSIFFRIRRALQSASG</sequence>
<name>A0ABT5U722_9GAMM</name>
<evidence type="ECO:0000313" key="3">
    <source>
        <dbReference type="Proteomes" id="UP001528823"/>
    </source>
</evidence>
<keyword evidence="1" id="KW-1133">Transmembrane helix</keyword>
<reference evidence="2 3" key="1">
    <citation type="submission" date="2022-11" db="EMBL/GenBank/DDBJ databases">
        <title>Spartinivicinus poritis sp. nov., isolated from scleractinian coral Porites lutea.</title>
        <authorList>
            <person name="Zhang G."/>
            <person name="Cai L."/>
            <person name="Wei Q."/>
        </authorList>
    </citation>
    <scope>NUCLEOTIDE SEQUENCE [LARGE SCALE GENOMIC DNA]</scope>
    <source>
        <strain evidence="2 3">A2-2</strain>
    </source>
</reference>
<feature type="transmembrane region" description="Helical" evidence="1">
    <location>
        <begin position="32"/>
        <end position="50"/>
    </location>
</feature>
<dbReference type="InterPro" id="IPR043130">
    <property type="entry name" value="CDP-OH_PTrfase_TM_dom"/>
</dbReference>
<organism evidence="2 3">
    <name type="scientific">Spartinivicinus poritis</name>
    <dbReference type="NCBI Taxonomy" id="2994640"/>
    <lineage>
        <taxon>Bacteria</taxon>
        <taxon>Pseudomonadati</taxon>
        <taxon>Pseudomonadota</taxon>
        <taxon>Gammaproteobacteria</taxon>
        <taxon>Oceanospirillales</taxon>
        <taxon>Zooshikellaceae</taxon>
        <taxon>Spartinivicinus</taxon>
    </lineage>
</organism>
<accession>A0ABT5U722</accession>
<evidence type="ECO:0000313" key="2">
    <source>
        <dbReference type="EMBL" id="MDE1462155.1"/>
    </source>
</evidence>
<protein>
    <submittedName>
        <fullName evidence="2">CDP-alcohol phosphatidyltransferase family protein</fullName>
    </submittedName>
</protein>
<dbReference type="Proteomes" id="UP001528823">
    <property type="component" value="Unassembled WGS sequence"/>
</dbReference>